<dbReference type="Proteomes" id="UP000249377">
    <property type="component" value="Unassembled WGS sequence"/>
</dbReference>
<keyword evidence="1" id="KW-0813">Transport</keyword>
<evidence type="ECO:0000256" key="2">
    <source>
        <dbReference type="ARBA" id="ARBA00022741"/>
    </source>
</evidence>
<keyword evidence="6" id="KW-1185">Reference proteome</keyword>
<keyword evidence="2" id="KW-0547">Nucleotide-binding</keyword>
<name>A0A328UDE4_9FIRM</name>
<gene>
    <name evidence="5" type="ORF">DPQ25_06150</name>
</gene>
<evidence type="ECO:0000313" key="6">
    <source>
        <dbReference type="Proteomes" id="UP000249377"/>
    </source>
</evidence>
<dbReference type="RefSeq" id="WP_112332283.1">
    <property type="nucleotide sequence ID" value="NZ_JADPHD010000005.1"/>
</dbReference>
<dbReference type="GO" id="GO:0005524">
    <property type="term" value="F:ATP binding"/>
    <property type="evidence" value="ECO:0007669"/>
    <property type="project" value="UniProtKB-KW"/>
</dbReference>
<evidence type="ECO:0000313" key="5">
    <source>
        <dbReference type="EMBL" id="RAQ29867.1"/>
    </source>
</evidence>
<dbReference type="EMBL" id="QLYR01000002">
    <property type="protein sequence ID" value="RAQ29867.1"/>
    <property type="molecule type" value="Genomic_DNA"/>
</dbReference>
<dbReference type="InterPro" id="IPR027417">
    <property type="entry name" value="P-loop_NTPase"/>
</dbReference>
<dbReference type="SUPFAM" id="SSF52540">
    <property type="entry name" value="P-loop containing nucleoside triphosphate hydrolases"/>
    <property type="match status" value="1"/>
</dbReference>
<dbReference type="InterPro" id="IPR003593">
    <property type="entry name" value="AAA+_ATPase"/>
</dbReference>
<dbReference type="InterPro" id="IPR050153">
    <property type="entry name" value="Metal_Ion_Import_ABC"/>
</dbReference>
<evidence type="ECO:0000256" key="3">
    <source>
        <dbReference type="ARBA" id="ARBA00022840"/>
    </source>
</evidence>
<dbReference type="SMART" id="SM00382">
    <property type="entry name" value="AAA"/>
    <property type="match status" value="1"/>
</dbReference>
<dbReference type="AlphaFoldDB" id="A0A328UDE4"/>
<proteinExistence type="predicted"/>
<reference evidence="5 6" key="1">
    <citation type="submission" date="2018-06" db="EMBL/GenBank/DDBJ databases">
        <title>Noncontiguous genome sequence of Ruminococcaceae bacterium ASD2818.</title>
        <authorList>
            <person name="Chaplin A.V."/>
            <person name="Sokolova S.R."/>
            <person name="Kochetkova T.O."/>
            <person name="Goltsov A.Y."/>
            <person name="Trofimov D.Y."/>
            <person name="Efimov B.A."/>
        </authorList>
    </citation>
    <scope>NUCLEOTIDE SEQUENCE [LARGE SCALE GENOMIC DNA]</scope>
    <source>
        <strain evidence="5 6">ASD2818</strain>
    </source>
</reference>
<dbReference type="GO" id="GO:0016887">
    <property type="term" value="F:ATP hydrolysis activity"/>
    <property type="evidence" value="ECO:0007669"/>
    <property type="project" value="InterPro"/>
</dbReference>
<dbReference type="PROSITE" id="PS50893">
    <property type="entry name" value="ABC_TRANSPORTER_2"/>
    <property type="match status" value="1"/>
</dbReference>
<accession>A0A328UDE4</accession>
<keyword evidence="3 5" id="KW-0067">ATP-binding</keyword>
<evidence type="ECO:0000259" key="4">
    <source>
        <dbReference type="PROSITE" id="PS50893"/>
    </source>
</evidence>
<dbReference type="Gene3D" id="3.40.50.300">
    <property type="entry name" value="P-loop containing nucleotide triphosphate hydrolases"/>
    <property type="match status" value="1"/>
</dbReference>
<dbReference type="PANTHER" id="PTHR42734">
    <property type="entry name" value="METAL TRANSPORT SYSTEM ATP-BINDING PROTEIN TM_0124-RELATED"/>
    <property type="match status" value="1"/>
</dbReference>
<protein>
    <submittedName>
        <fullName evidence="5">Metal ABC transporter ATP-binding protein</fullName>
    </submittedName>
</protein>
<dbReference type="Pfam" id="PF00005">
    <property type="entry name" value="ABC_tran"/>
    <property type="match status" value="1"/>
</dbReference>
<evidence type="ECO:0000256" key="1">
    <source>
        <dbReference type="ARBA" id="ARBA00022448"/>
    </source>
</evidence>
<organism evidence="5 6">
    <name type="scientific">Hydrogeniiclostridium mannosilyticum</name>
    <dbReference type="NCBI Taxonomy" id="2764322"/>
    <lineage>
        <taxon>Bacteria</taxon>
        <taxon>Bacillati</taxon>
        <taxon>Bacillota</taxon>
        <taxon>Clostridia</taxon>
        <taxon>Eubacteriales</taxon>
        <taxon>Acutalibacteraceae</taxon>
        <taxon>Hydrogeniiclostridium</taxon>
    </lineage>
</organism>
<dbReference type="InterPro" id="IPR003439">
    <property type="entry name" value="ABC_transporter-like_ATP-bd"/>
</dbReference>
<feature type="domain" description="ABC transporter" evidence="4">
    <location>
        <begin position="14"/>
        <end position="247"/>
    </location>
</feature>
<sequence length="253" mass="27874">MEEKHDLGSCKCSTKIRGLTVRKHNGVILHDVNLDVEHGEIMALIGRNGAGKTTLLKALLGRIAYEGSVLFTDHRGNRVQRPRIGYVPQSLIFDHSTPMTVADLMEANLSRRPVWFGHRKEELAQAEAVLAKAGARPGLLKKRIGTLSGGELQRVLLAFALQPMPDLLLLDEPVSALDRRGTAFFYELVCSLRSEYHMPVILVSHDLAHVQKYATSAALLDKTVIISGRVDKVMASDQVREVFGLPIVGRAGR</sequence>
<comment type="caution">
    <text evidence="5">The sequence shown here is derived from an EMBL/GenBank/DDBJ whole genome shotgun (WGS) entry which is preliminary data.</text>
</comment>
<dbReference type="PANTHER" id="PTHR42734:SF7">
    <property type="entry name" value="ATP-BINDING COMPONENT OF ABC TRANSPORTER-RELATED"/>
    <property type="match status" value="1"/>
</dbReference>